<sequence length="371" mass="41934">MTASTRDELVSLLTIERLAPYLRESDGNIDLALELYSWNAAIAAASMEVVAYIEVMLRNAVDRELSRYAHEEQRKLPWFLVPSITGESHDAISKSIEATRTRLRGLSARRDSRDQIIAGLSFGFWTELFGSKHEDLWRAALSNALPGTPAGRRKNVTAKLERLRPFRNRLAHHDSLLSQDVLFQLEEMLTLAEWMSPGARTWLERHEKVSDLYRQRPVTPIDTLVVPATEAWDLYENNGIYICPAGRNFRPSKYLAFYANKEIKPTIAQILYHRDNVEWTTTEAARLSTLAGDANKNDRKIGAAITASQAAGWTGGRYQIFLLSRVGDPRTIELKAAIPHLHSGRGSAFVQRHRYVSHHSLQSAKDTSDVK</sequence>
<dbReference type="eggNOG" id="ENOG502ZB8C">
    <property type="taxonomic scope" value="Bacteria"/>
</dbReference>
<gene>
    <name evidence="1" type="ORF">Y013_24970</name>
</gene>
<evidence type="ECO:0008006" key="3">
    <source>
        <dbReference type="Google" id="ProtNLM"/>
    </source>
</evidence>
<dbReference type="KEGG" id="rpy:Y013_24970"/>
<dbReference type="EMBL" id="CP006997">
    <property type="protein sequence ID" value="AHD24028.1"/>
    <property type="molecule type" value="Genomic_DNA"/>
</dbReference>
<protein>
    <recommendedName>
        <fullName evidence="3">Abi-like protein</fullName>
    </recommendedName>
</protein>
<dbReference type="HOGENOM" id="CLU_063614_0_0_11"/>
<evidence type="ECO:0000313" key="1">
    <source>
        <dbReference type="EMBL" id="AHD24028.1"/>
    </source>
</evidence>
<name>V9XNP6_9NOCA</name>
<evidence type="ECO:0000313" key="2">
    <source>
        <dbReference type="Proteomes" id="UP000018781"/>
    </source>
</evidence>
<keyword evidence="1" id="KW-0614">Plasmid</keyword>
<dbReference type="Proteomes" id="UP000018781">
    <property type="component" value="Plasmid unnamed"/>
</dbReference>
<reference evidence="1 2" key="1">
    <citation type="journal article" date="2014" name="Genome Announc.">
        <title>Complete Genome of Rhodococcus pyridinivorans SB3094, a Methyl-Ethyl-Ketone-Degrading Bacterium Used for Bioaugmentation.</title>
        <authorList>
            <person name="Dueholm M.S."/>
            <person name="Albertsen M."/>
            <person name="D'Imperio S."/>
            <person name="Tale V.P."/>
            <person name="Lewis D."/>
            <person name="Nielsen P.H."/>
            <person name="Nielsen J.L."/>
        </authorList>
    </citation>
    <scope>NUCLEOTIDE SEQUENCE [LARGE SCALE GENOMIC DNA]</scope>
    <source>
        <strain evidence="2">SB3094</strain>
        <plasmid evidence="2">1</plasmid>
    </source>
</reference>
<dbReference type="PATRIC" id="fig|1435356.3.peg.5035"/>
<organism evidence="1 2">
    <name type="scientific">Rhodococcus pyridinivorans SB3094</name>
    <dbReference type="NCBI Taxonomy" id="1435356"/>
    <lineage>
        <taxon>Bacteria</taxon>
        <taxon>Bacillati</taxon>
        <taxon>Actinomycetota</taxon>
        <taxon>Actinomycetes</taxon>
        <taxon>Mycobacteriales</taxon>
        <taxon>Nocardiaceae</taxon>
        <taxon>Rhodococcus</taxon>
    </lineage>
</organism>
<geneLocation type="plasmid" evidence="2">
    <name>1</name>
</geneLocation>
<accession>V9XNP6</accession>
<proteinExistence type="predicted"/>
<dbReference type="AlphaFoldDB" id="V9XNP6"/>